<dbReference type="GO" id="GO:0008037">
    <property type="term" value="P:cell recognition"/>
    <property type="evidence" value="ECO:0007669"/>
    <property type="project" value="TreeGrafter"/>
</dbReference>
<evidence type="ECO:0000256" key="3">
    <source>
        <dbReference type="ARBA" id="ARBA00022692"/>
    </source>
</evidence>
<sequence length="404" mass="44628">TLNPLQISQNLVTDNVEVVEGDVAVISCRVKNNDDSVIQLLNPNRQTIYFRDVRPLKDARFQLVNFSDNELRVSLSNVSLSDEGRYVCQLYTDPPQEAYADITVLIPPGNPIIESREGQVIEGNETEMTCTAMGSKPAATIRWMKGDKELQGISKVEETYDHMFTVTSQLRFIVTKEDDGVPVVCIVDHPAVKDFQALTYLVVHYKPEVKIIVEFPDGLPREGQNMELSCQAKGKPHPQQINWVKVDDDLPSHALITGTDLYIENLNKTYNGTYRCFAANSVGESYDDYTLYVYDAPTTTPIPTTATTTIPTTTISLPEATADSRAGEGAPRAVDHAVIGGVVAVVVFAMLCLLIILGRYFARHKGTYFTHEAKGADDAADADTAIINAEGGHNNSDEKKEYYI</sequence>
<evidence type="ECO:0000256" key="7">
    <source>
        <dbReference type="ARBA" id="ARBA00023136"/>
    </source>
</evidence>
<comment type="subcellular location">
    <subcellularLocation>
        <location evidence="1">Membrane</location>
        <topology evidence="1">Single-pass type I membrane protein</topology>
    </subcellularLocation>
</comment>
<dbReference type="Pfam" id="PF08205">
    <property type="entry name" value="C2-set_2"/>
    <property type="match status" value="1"/>
</dbReference>
<dbReference type="AlphaFoldDB" id="A0A673Y736"/>
<comment type="similarity">
    <text evidence="2">Belongs to the nectin family.</text>
</comment>
<dbReference type="InterPro" id="IPR007110">
    <property type="entry name" value="Ig-like_dom"/>
</dbReference>
<evidence type="ECO:0000256" key="9">
    <source>
        <dbReference type="ARBA" id="ARBA00023319"/>
    </source>
</evidence>
<dbReference type="GO" id="GO:0051606">
    <property type="term" value="P:detection of stimulus"/>
    <property type="evidence" value="ECO:0007669"/>
    <property type="project" value="TreeGrafter"/>
</dbReference>
<dbReference type="SMART" id="SM00408">
    <property type="entry name" value="IGc2"/>
    <property type="match status" value="3"/>
</dbReference>
<dbReference type="InterPro" id="IPR036179">
    <property type="entry name" value="Ig-like_dom_sf"/>
</dbReference>
<dbReference type="Proteomes" id="UP000472277">
    <property type="component" value="Chromosome 19"/>
</dbReference>
<evidence type="ECO:0000256" key="8">
    <source>
        <dbReference type="ARBA" id="ARBA00023157"/>
    </source>
</evidence>
<name>A0A673Y736_SALTR</name>
<dbReference type="GO" id="GO:0043005">
    <property type="term" value="C:neuron projection"/>
    <property type="evidence" value="ECO:0007669"/>
    <property type="project" value="TreeGrafter"/>
</dbReference>
<dbReference type="GeneTree" id="ENSGT00940000156093"/>
<keyword evidence="8" id="KW-1015">Disulfide bond</keyword>
<accession>A0A673Y736</accession>
<dbReference type="FunFam" id="2.60.40.10:FF:000013">
    <property type="entry name" value="cell adhesion molecule 1 isoform X1"/>
    <property type="match status" value="1"/>
</dbReference>
<dbReference type="PROSITE" id="PS50835">
    <property type="entry name" value="IG_LIKE"/>
    <property type="match status" value="3"/>
</dbReference>
<proteinExistence type="inferred from homology"/>
<dbReference type="InterPro" id="IPR003585">
    <property type="entry name" value="Neurexin-like"/>
</dbReference>
<reference evidence="12" key="2">
    <citation type="submission" date="2025-09" db="UniProtKB">
        <authorList>
            <consortium name="Ensembl"/>
        </authorList>
    </citation>
    <scope>IDENTIFICATION</scope>
</reference>
<dbReference type="GO" id="GO:0005102">
    <property type="term" value="F:signaling receptor binding"/>
    <property type="evidence" value="ECO:0007669"/>
    <property type="project" value="TreeGrafter"/>
</dbReference>
<organism evidence="12 13">
    <name type="scientific">Salmo trutta</name>
    <name type="common">Brown trout</name>
    <dbReference type="NCBI Taxonomy" id="8032"/>
    <lineage>
        <taxon>Eukaryota</taxon>
        <taxon>Metazoa</taxon>
        <taxon>Chordata</taxon>
        <taxon>Craniata</taxon>
        <taxon>Vertebrata</taxon>
        <taxon>Euteleostomi</taxon>
        <taxon>Actinopterygii</taxon>
        <taxon>Neopterygii</taxon>
        <taxon>Teleostei</taxon>
        <taxon>Protacanthopterygii</taxon>
        <taxon>Salmoniformes</taxon>
        <taxon>Salmonidae</taxon>
        <taxon>Salmoninae</taxon>
        <taxon>Salmo</taxon>
    </lineage>
</organism>
<feature type="domain" description="Ig-like" evidence="11">
    <location>
        <begin position="207"/>
        <end position="292"/>
    </location>
</feature>
<keyword evidence="9" id="KW-0393">Immunoglobulin domain</keyword>
<reference evidence="12" key="1">
    <citation type="submission" date="2025-08" db="UniProtKB">
        <authorList>
            <consortium name="Ensembl"/>
        </authorList>
    </citation>
    <scope>IDENTIFICATION</scope>
</reference>
<evidence type="ECO:0000313" key="13">
    <source>
        <dbReference type="Proteomes" id="UP000472277"/>
    </source>
</evidence>
<dbReference type="CDD" id="cd05881">
    <property type="entry name" value="IgV_1_Necl-2"/>
    <property type="match status" value="1"/>
</dbReference>
<evidence type="ECO:0000256" key="4">
    <source>
        <dbReference type="ARBA" id="ARBA00022729"/>
    </source>
</evidence>
<evidence type="ECO:0000313" key="12">
    <source>
        <dbReference type="Ensembl" id="ENSSTUP00000030247.1"/>
    </source>
</evidence>
<dbReference type="SMART" id="SM00294">
    <property type="entry name" value="4.1m"/>
    <property type="match status" value="1"/>
</dbReference>
<evidence type="ECO:0000259" key="11">
    <source>
        <dbReference type="PROSITE" id="PS50835"/>
    </source>
</evidence>
<evidence type="ECO:0000256" key="5">
    <source>
        <dbReference type="ARBA" id="ARBA00022737"/>
    </source>
</evidence>
<evidence type="ECO:0000256" key="6">
    <source>
        <dbReference type="ARBA" id="ARBA00022989"/>
    </source>
</evidence>
<keyword evidence="7 10" id="KW-0472">Membrane</keyword>
<dbReference type="PANTHER" id="PTHR45889">
    <property type="entry name" value="IG-LIKE DOMAIN-CONTAINING PROTEIN"/>
    <property type="match status" value="1"/>
</dbReference>
<dbReference type="InterPro" id="IPR013783">
    <property type="entry name" value="Ig-like_fold"/>
</dbReference>
<feature type="transmembrane region" description="Helical" evidence="10">
    <location>
        <begin position="337"/>
        <end position="357"/>
    </location>
</feature>
<dbReference type="PANTHER" id="PTHR45889:SF2">
    <property type="entry name" value="CELL ADHESION MOLECULE 1"/>
    <property type="match status" value="1"/>
</dbReference>
<protein>
    <submittedName>
        <fullName evidence="12">Cell adhesion molecule 1a</fullName>
    </submittedName>
</protein>
<dbReference type="InterPro" id="IPR003599">
    <property type="entry name" value="Ig_sub"/>
</dbReference>
<evidence type="ECO:0000256" key="1">
    <source>
        <dbReference type="ARBA" id="ARBA00004479"/>
    </source>
</evidence>
<dbReference type="Pfam" id="PF13927">
    <property type="entry name" value="Ig_3"/>
    <property type="match status" value="1"/>
</dbReference>
<keyword evidence="3 10" id="KW-0812">Transmembrane</keyword>
<dbReference type="InterPro" id="IPR013162">
    <property type="entry name" value="CD80_C2-set"/>
</dbReference>
<evidence type="ECO:0000256" key="2">
    <source>
        <dbReference type="ARBA" id="ARBA00007810"/>
    </source>
</evidence>
<dbReference type="SUPFAM" id="SSF48726">
    <property type="entry name" value="Immunoglobulin"/>
    <property type="match status" value="3"/>
</dbReference>
<dbReference type="GO" id="GO:0005886">
    <property type="term" value="C:plasma membrane"/>
    <property type="evidence" value="ECO:0007669"/>
    <property type="project" value="TreeGrafter"/>
</dbReference>
<dbReference type="Pfam" id="PF07686">
    <property type="entry name" value="V-set"/>
    <property type="match status" value="1"/>
</dbReference>
<dbReference type="GO" id="GO:0045202">
    <property type="term" value="C:synapse"/>
    <property type="evidence" value="ECO:0007669"/>
    <property type="project" value="TreeGrafter"/>
</dbReference>
<feature type="domain" description="Ig-like" evidence="11">
    <location>
        <begin position="4"/>
        <end position="103"/>
    </location>
</feature>
<keyword evidence="4" id="KW-0732">Signal</keyword>
<dbReference type="GO" id="GO:0007156">
    <property type="term" value="P:homophilic cell adhesion via plasma membrane adhesion molecules"/>
    <property type="evidence" value="ECO:0007669"/>
    <property type="project" value="TreeGrafter"/>
</dbReference>
<keyword evidence="5" id="KW-0677">Repeat</keyword>
<dbReference type="Ensembl" id="ENSSTUT00000031639.1">
    <property type="protein sequence ID" value="ENSSTUP00000030247.1"/>
    <property type="gene ID" value="ENSSTUG00000012350.1"/>
</dbReference>
<dbReference type="SMART" id="SM00409">
    <property type="entry name" value="IG"/>
    <property type="match status" value="3"/>
</dbReference>
<feature type="domain" description="Ig-like" evidence="11">
    <location>
        <begin position="107"/>
        <end position="199"/>
    </location>
</feature>
<dbReference type="Gene3D" id="2.60.40.10">
    <property type="entry name" value="Immunoglobulins"/>
    <property type="match status" value="3"/>
</dbReference>
<evidence type="ECO:0000256" key="10">
    <source>
        <dbReference type="SAM" id="Phobius"/>
    </source>
</evidence>
<keyword evidence="13" id="KW-1185">Reference proteome</keyword>
<dbReference type="FunFam" id="2.60.40.10:FF:000184">
    <property type="entry name" value="cell adhesion molecule 1 isoform X2"/>
    <property type="match status" value="1"/>
</dbReference>
<dbReference type="InterPro" id="IPR013106">
    <property type="entry name" value="Ig_V-set"/>
</dbReference>
<keyword evidence="6 10" id="KW-1133">Transmembrane helix</keyword>
<dbReference type="GO" id="GO:0042271">
    <property type="term" value="P:susceptibility to natural killer cell mediated cytotoxicity"/>
    <property type="evidence" value="ECO:0007669"/>
    <property type="project" value="TreeGrafter"/>
</dbReference>
<dbReference type="InterPro" id="IPR003598">
    <property type="entry name" value="Ig_sub2"/>
</dbReference>
<gene>
    <name evidence="12" type="primary">CADM1</name>
    <name evidence="12" type="synonym">LOC115154188</name>
</gene>